<dbReference type="Gene3D" id="3.30.450.150">
    <property type="entry name" value="Haem-degrading domain"/>
    <property type="match status" value="1"/>
</dbReference>
<dbReference type="PATRIC" id="fig|394.7.peg.553"/>
<evidence type="ECO:0000313" key="2">
    <source>
        <dbReference type="Proteomes" id="UP000001054"/>
    </source>
</evidence>
<protein>
    <recommendedName>
        <fullName evidence="3">Heme-binding protein</fullName>
    </recommendedName>
</protein>
<dbReference type="Proteomes" id="UP000001054">
    <property type="component" value="Plasmid pNGR234b"/>
</dbReference>
<dbReference type="AlphaFoldDB" id="C3KMZ9"/>
<dbReference type="KEGG" id="rhi:NGR_b01050"/>
<dbReference type="InterPro" id="IPR005624">
    <property type="entry name" value="PduO/GlcC-like"/>
</dbReference>
<dbReference type="EMBL" id="CP000874">
    <property type="protein sequence ID" value="ACP21572.1"/>
    <property type="molecule type" value="Genomic_DNA"/>
</dbReference>
<dbReference type="SUPFAM" id="SSF143744">
    <property type="entry name" value="GlcG-like"/>
    <property type="match status" value="1"/>
</dbReference>
<dbReference type="PANTHER" id="PTHR34309:SF1">
    <property type="entry name" value="PROTEIN GLCG"/>
    <property type="match status" value="1"/>
</dbReference>
<keyword evidence="2" id="KW-1185">Reference proteome</keyword>
<keyword evidence="1" id="KW-0614">Plasmid</keyword>
<dbReference type="HOGENOM" id="CLU_103773_2_1_5"/>
<geneLocation type="plasmid" evidence="2">
    <name>sym pNGR234b</name>
</geneLocation>
<accession>C3KMZ9</accession>
<dbReference type="PANTHER" id="PTHR34309">
    <property type="entry name" value="SLR1406 PROTEIN"/>
    <property type="match status" value="1"/>
</dbReference>
<reference evidence="1 2" key="2">
    <citation type="journal article" date="2009" name="Appl. Environ. Microbiol.">
        <title>Rhizobium sp. strain NGR234 possesses a remarkable number of secretion systems.</title>
        <authorList>
            <person name="Schmeisser C."/>
            <person name="Liesegang H."/>
            <person name="Krysciak D."/>
            <person name="Bakkou N."/>
            <person name="Le Quere A."/>
            <person name="Wollherr A."/>
            <person name="Heinemeyer I."/>
            <person name="Morgenstern B."/>
            <person name="Pommerening-Roeser A."/>
            <person name="Flores M."/>
            <person name="Palacios R."/>
            <person name="Brenner S."/>
            <person name="Gottschalk G."/>
            <person name="Schmitz R.A."/>
            <person name="Broughton W.J."/>
            <person name="Perret X."/>
            <person name="Strittmatter A.W."/>
            <person name="Streit W.R."/>
        </authorList>
    </citation>
    <scope>NUCLEOTIDE SEQUENCE [LARGE SCALE GENOMIC DNA]</scope>
    <source>
        <strain evidence="2">NBRC 101917 / NGR234</strain>
    </source>
</reference>
<evidence type="ECO:0008006" key="3">
    <source>
        <dbReference type="Google" id="ProtNLM"/>
    </source>
</evidence>
<proteinExistence type="predicted"/>
<dbReference type="RefSeq" id="WP_012706174.1">
    <property type="nucleotide sequence ID" value="NC_012586.1"/>
</dbReference>
<name>C3KMZ9_SINFN</name>
<organism evidence="1 2">
    <name type="scientific">Sinorhizobium fredii (strain NBRC 101917 / NGR234)</name>
    <dbReference type="NCBI Taxonomy" id="394"/>
    <lineage>
        <taxon>Bacteria</taxon>
        <taxon>Pseudomonadati</taxon>
        <taxon>Pseudomonadota</taxon>
        <taxon>Alphaproteobacteria</taxon>
        <taxon>Hyphomicrobiales</taxon>
        <taxon>Rhizobiaceae</taxon>
        <taxon>Sinorhizobium/Ensifer group</taxon>
        <taxon>Sinorhizobium</taxon>
    </lineage>
</organism>
<dbReference type="OrthoDB" id="9815788at2"/>
<dbReference type="Pfam" id="PF03928">
    <property type="entry name" value="HbpS-like"/>
    <property type="match status" value="1"/>
</dbReference>
<evidence type="ECO:0000313" key="1">
    <source>
        <dbReference type="EMBL" id="ACP21572.1"/>
    </source>
</evidence>
<sequence length="137" mass="14469">MDPLKIAKQVAELVEQEADRRGISVTFCAIDAHGNLILKHRMPGANLISIEMSERKAYTCAALPVIKTADMTLLARPGESLYTFASVAGGRYTVLGGGVPLRIDGTFVAGIGVSGGTTEQDVEIVEAAVARLGQVNR</sequence>
<gene>
    <name evidence="1" type="ordered locus">NGR_b01050</name>
</gene>
<dbReference type="InterPro" id="IPR038084">
    <property type="entry name" value="PduO/GlcC-like_sf"/>
</dbReference>
<reference evidence="2" key="1">
    <citation type="journal article" date="2004" name="J. Bacteriol.">
        <title>An evolutionary hot spot: the pNGR234b replicon of Rhizobium sp. strain NGR234.</title>
        <authorList>
            <person name="Streit W.R."/>
            <person name="Schmitz R.A."/>
            <person name="Perret X."/>
            <person name="Staehelin C."/>
            <person name="Deakin W.J."/>
            <person name="Raasch C."/>
            <person name="Liesegang H."/>
            <person name="Broughton W.J."/>
        </authorList>
    </citation>
    <scope>NUCLEOTIDE SEQUENCE [LARGE SCALE GENOMIC DNA]</scope>
    <source>
        <strain evidence="2">NBRC 101917 / NGR234</strain>
    </source>
</reference>
<dbReference type="InterPro" id="IPR052517">
    <property type="entry name" value="GlcG_carb_metab_protein"/>
</dbReference>